<dbReference type="OrthoDB" id="3364670at2759"/>
<protein>
    <recommendedName>
        <fullName evidence="3">CxC2-like cysteine cluster KDZ transposase-associated domain-containing protein</fullName>
    </recommendedName>
</protein>
<proteinExistence type="predicted"/>
<evidence type="ECO:0000313" key="1">
    <source>
        <dbReference type="EMBL" id="KAE9386067.1"/>
    </source>
</evidence>
<evidence type="ECO:0000313" key="2">
    <source>
        <dbReference type="Proteomes" id="UP000799118"/>
    </source>
</evidence>
<sequence length="486" mass="54878">MEKLKKWKHISPMLGTLHKALPLRTLSMNRLKRQKLVNTPGPILTLVMSGILQKSKSHCHDPASIFVHSVHSVLEGKSVKDHCKEGLRVPKSVLDGCLTSFTAADEAHIKGSTRFFNVMANMTLLCCHDRPLFTVNMDTPGEGQHYVLALFAKLFKNLPHNTIIRFLYDISCQLHRSCIKWSFLKPYMSRMTFVYIGCGLSDGKGCEHHWHSLSYLIAYGQVVGGLSKLGVWLHWKVIACESKLNEAEEVLRKYGFPEDVLQQEWDAQIKAQTKPLPCQHKNCGKSAVEEALQLRKSCDAALDYVKDLCKHIMDTSSVPWETATAELELETALQVLRKVEGKVKWKEDSLGDPGIAKLTRKYNRLCNDMATLIRQNKAPCNAIAPVKIKMEGLFDLDVDDNMWLVIGLGYDDDDKGDGSAPPLWLSNDDVQAGIRAMLDRDCCLEECKQLLDERSAMQEWFSEEWKVVTMAMQDRLGQGGQYQLGL</sequence>
<name>A0A6A4GL79_9AGAR</name>
<dbReference type="PANTHER" id="PTHR33096">
    <property type="entry name" value="CXC2 DOMAIN-CONTAINING PROTEIN"/>
    <property type="match status" value="1"/>
</dbReference>
<dbReference type="AlphaFoldDB" id="A0A6A4GL79"/>
<accession>A0A6A4GL79</accession>
<dbReference type="Proteomes" id="UP000799118">
    <property type="component" value="Unassembled WGS sequence"/>
</dbReference>
<evidence type="ECO:0008006" key="3">
    <source>
        <dbReference type="Google" id="ProtNLM"/>
    </source>
</evidence>
<dbReference type="EMBL" id="ML769916">
    <property type="protein sequence ID" value="KAE9386067.1"/>
    <property type="molecule type" value="Genomic_DNA"/>
</dbReference>
<organism evidence="1 2">
    <name type="scientific">Gymnopus androsaceus JB14</name>
    <dbReference type="NCBI Taxonomy" id="1447944"/>
    <lineage>
        <taxon>Eukaryota</taxon>
        <taxon>Fungi</taxon>
        <taxon>Dikarya</taxon>
        <taxon>Basidiomycota</taxon>
        <taxon>Agaricomycotina</taxon>
        <taxon>Agaricomycetes</taxon>
        <taxon>Agaricomycetidae</taxon>
        <taxon>Agaricales</taxon>
        <taxon>Marasmiineae</taxon>
        <taxon>Omphalotaceae</taxon>
        <taxon>Gymnopus</taxon>
    </lineage>
</organism>
<dbReference type="Pfam" id="PF18758">
    <property type="entry name" value="KDZ"/>
    <property type="match status" value="1"/>
</dbReference>
<keyword evidence="2" id="KW-1185">Reference proteome</keyword>
<dbReference type="InterPro" id="IPR040521">
    <property type="entry name" value="KDZ"/>
</dbReference>
<dbReference type="PANTHER" id="PTHR33096:SF1">
    <property type="entry name" value="CXC1-LIKE CYSTEINE CLUSTER ASSOCIATED WITH KDZ TRANSPOSASES DOMAIN-CONTAINING PROTEIN"/>
    <property type="match status" value="1"/>
</dbReference>
<gene>
    <name evidence="1" type="ORF">BT96DRAFT_960651</name>
</gene>
<reference evidence="1" key="1">
    <citation type="journal article" date="2019" name="Environ. Microbiol.">
        <title>Fungal ecological strategies reflected in gene transcription - a case study of two litter decomposers.</title>
        <authorList>
            <person name="Barbi F."/>
            <person name="Kohler A."/>
            <person name="Barry K."/>
            <person name="Baskaran P."/>
            <person name="Daum C."/>
            <person name="Fauchery L."/>
            <person name="Ihrmark K."/>
            <person name="Kuo A."/>
            <person name="LaButti K."/>
            <person name="Lipzen A."/>
            <person name="Morin E."/>
            <person name="Grigoriev I.V."/>
            <person name="Henrissat B."/>
            <person name="Lindahl B."/>
            <person name="Martin F."/>
        </authorList>
    </citation>
    <scope>NUCLEOTIDE SEQUENCE</scope>
    <source>
        <strain evidence="1">JB14</strain>
    </source>
</reference>